<evidence type="ECO:0000313" key="4">
    <source>
        <dbReference type="Proteomes" id="UP000177583"/>
    </source>
</evidence>
<name>A0A1F6GT29_9PROT</name>
<evidence type="ECO:0000256" key="2">
    <source>
        <dbReference type="SAM" id="Phobius"/>
    </source>
</evidence>
<protein>
    <recommendedName>
        <fullName evidence="5">Pentapeptide repeat-containing protein</fullName>
    </recommendedName>
</protein>
<feature type="region of interest" description="Disordered" evidence="1">
    <location>
        <begin position="1"/>
        <end position="43"/>
    </location>
</feature>
<feature type="transmembrane region" description="Helical" evidence="2">
    <location>
        <begin position="268"/>
        <end position="290"/>
    </location>
</feature>
<feature type="transmembrane region" description="Helical" evidence="2">
    <location>
        <begin position="94"/>
        <end position="116"/>
    </location>
</feature>
<dbReference type="AlphaFoldDB" id="A0A1F6GT29"/>
<feature type="transmembrane region" description="Helical" evidence="2">
    <location>
        <begin position="189"/>
        <end position="208"/>
    </location>
</feature>
<dbReference type="PANTHER" id="PTHR14136:SF17">
    <property type="entry name" value="BTB_POZ DOMAIN-CONTAINING PROTEIN KCTD9"/>
    <property type="match status" value="1"/>
</dbReference>
<keyword evidence="2" id="KW-1133">Transmembrane helix</keyword>
<evidence type="ECO:0000256" key="1">
    <source>
        <dbReference type="SAM" id="MobiDB-lite"/>
    </source>
</evidence>
<sequence length="674" mass="77187">MTEPRDTKDSKNPTTPLEPAFSCPWPSKEPSNPDPDDMGWQRQVLDGSSGKNRNFLISFLLFQWYLILIVLGVTDFDLFVPDNRISLPLLNLEIPLFSFFIVSPPLLLAFHFNLLFNLHEHGKLVADWCERYKEPPKLSPFLFNYLFKLKKAEKGFLLLPIVWSFLVFYIPLFTFVLVQWRFSDYHHQLMTSFHFVFVGLDFALVVLYRRIWDLPFLQSLVEQRDHATKWEQVKAWFKQERGIDHFFASPWLGPGELFKKAKLLAQNFPLGVLLILLSAGVNYQAFQWVLDDLWVQKYKIHRNGKGEIDGVDCSQQTDKHWLVLDLFCSEDLPLKKEPKGEPIEQEPSGFLPSREFLFSILVPVLDLHEQELVRKKPDDSLVARYTNDFKKDKLDVFLEFGQGYNLQGRDLQLANLQLANLLKVDFRGANLKKAELDEAQLQRANLGSAHLQGANLGRARMQGANLEGARMQVANLEGARMQGANLNWAELQGTNLNWAQLQGTNLNWAQLQGANLEGAQLQGANLNLAELQGAFVSYANFYKADFSPDQLQATYGQAVSEPEKENTTGEQSTPLPLGDPTAFLQARKNLLCWEEEFLPLAKNMLSGGFIGQNQKSPADQGLILKWIYQDPACRPRLQAIKNATPKSTFVWRGRKLESWLHLELEKPEYDFSPQ</sequence>
<feature type="transmembrane region" description="Helical" evidence="2">
    <location>
        <begin position="156"/>
        <end position="177"/>
    </location>
</feature>
<feature type="region of interest" description="Disordered" evidence="1">
    <location>
        <begin position="555"/>
        <end position="577"/>
    </location>
</feature>
<dbReference type="InterPro" id="IPR001646">
    <property type="entry name" value="5peptide_repeat"/>
</dbReference>
<proteinExistence type="predicted"/>
<feature type="compositionally biased region" description="Basic and acidic residues" evidence="1">
    <location>
        <begin position="1"/>
        <end position="11"/>
    </location>
</feature>
<feature type="transmembrane region" description="Helical" evidence="2">
    <location>
        <begin position="55"/>
        <end position="74"/>
    </location>
</feature>
<gene>
    <name evidence="3" type="ORF">A2557_02810</name>
</gene>
<comment type="caution">
    <text evidence="3">The sequence shown here is derived from an EMBL/GenBank/DDBJ whole genome shotgun (WGS) entry which is preliminary data.</text>
</comment>
<keyword evidence="2" id="KW-0812">Transmembrane</keyword>
<dbReference type="Pfam" id="PF00805">
    <property type="entry name" value="Pentapeptide"/>
    <property type="match status" value="4"/>
</dbReference>
<evidence type="ECO:0008006" key="5">
    <source>
        <dbReference type="Google" id="ProtNLM"/>
    </source>
</evidence>
<keyword evidence="2" id="KW-0472">Membrane</keyword>
<dbReference type="PANTHER" id="PTHR14136">
    <property type="entry name" value="BTB_POZ DOMAIN-CONTAINING PROTEIN KCTD9"/>
    <property type="match status" value="1"/>
</dbReference>
<organism evidence="3 4">
    <name type="scientific">Candidatus Lambdaproteobacteria bacterium RIFOXYD2_FULL_56_26</name>
    <dbReference type="NCBI Taxonomy" id="1817773"/>
    <lineage>
        <taxon>Bacteria</taxon>
        <taxon>Pseudomonadati</taxon>
        <taxon>Pseudomonadota</taxon>
        <taxon>Candidatus Lambdaproteobacteria</taxon>
    </lineage>
</organism>
<dbReference type="Proteomes" id="UP000177583">
    <property type="component" value="Unassembled WGS sequence"/>
</dbReference>
<evidence type="ECO:0000313" key="3">
    <source>
        <dbReference type="EMBL" id="OGH01141.1"/>
    </source>
</evidence>
<dbReference type="EMBL" id="MFNF01000039">
    <property type="protein sequence ID" value="OGH01141.1"/>
    <property type="molecule type" value="Genomic_DNA"/>
</dbReference>
<reference evidence="3 4" key="1">
    <citation type="journal article" date="2016" name="Nat. Commun.">
        <title>Thousands of microbial genomes shed light on interconnected biogeochemical processes in an aquifer system.</title>
        <authorList>
            <person name="Anantharaman K."/>
            <person name="Brown C.T."/>
            <person name="Hug L.A."/>
            <person name="Sharon I."/>
            <person name="Castelle C.J."/>
            <person name="Probst A.J."/>
            <person name="Thomas B.C."/>
            <person name="Singh A."/>
            <person name="Wilkins M.J."/>
            <person name="Karaoz U."/>
            <person name="Brodie E.L."/>
            <person name="Williams K.H."/>
            <person name="Hubbard S.S."/>
            <person name="Banfield J.F."/>
        </authorList>
    </citation>
    <scope>NUCLEOTIDE SEQUENCE [LARGE SCALE GENOMIC DNA]</scope>
</reference>
<dbReference type="Gene3D" id="2.160.20.80">
    <property type="entry name" value="E3 ubiquitin-protein ligase SopA"/>
    <property type="match status" value="1"/>
</dbReference>
<accession>A0A1F6GT29</accession>
<dbReference type="SUPFAM" id="SSF141571">
    <property type="entry name" value="Pentapeptide repeat-like"/>
    <property type="match status" value="1"/>
</dbReference>
<dbReference type="InterPro" id="IPR051082">
    <property type="entry name" value="Pentapeptide-BTB/POZ_domain"/>
</dbReference>